<name>A0AAV8WFH2_9CUCU</name>
<dbReference type="PANTHER" id="PTHR46708">
    <property type="entry name" value="TENASCIN"/>
    <property type="match status" value="1"/>
</dbReference>
<accession>A0AAV8WFH2</accession>
<dbReference type="SMART" id="SM00060">
    <property type="entry name" value="FN3"/>
    <property type="match status" value="5"/>
</dbReference>
<keyword evidence="2" id="KW-0732">Signal</keyword>
<dbReference type="InterPro" id="IPR050991">
    <property type="entry name" value="ECM_Regulatory_Proteins"/>
</dbReference>
<keyword evidence="1" id="KW-0677">Repeat</keyword>
<dbReference type="Pfam" id="PF00041">
    <property type="entry name" value="fn3"/>
    <property type="match status" value="1"/>
</dbReference>
<dbReference type="Proteomes" id="UP001159042">
    <property type="component" value="Unassembled WGS sequence"/>
</dbReference>
<dbReference type="InterPro" id="IPR013783">
    <property type="entry name" value="Ig-like_fold"/>
</dbReference>
<keyword evidence="5" id="KW-1185">Reference proteome</keyword>
<protein>
    <recommendedName>
        <fullName evidence="3">Fibronectin type-III domain-containing protein</fullName>
    </recommendedName>
</protein>
<evidence type="ECO:0000259" key="3">
    <source>
        <dbReference type="PROSITE" id="PS50853"/>
    </source>
</evidence>
<evidence type="ECO:0000313" key="4">
    <source>
        <dbReference type="EMBL" id="KAJ8925168.1"/>
    </source>
</evidence>
<feature type="chain" id="PRO_5043485373" description="Fibronectin type-III domain-containing protein" evidence="2">
    <location>
        <begin position="23"/>
        <end position="609"/>
    </location>
</feature>
<evidence type="ECO:0000256" key="2">
    <source>
        <dbReference type="SAM" id="SignalP"/>
    </source>
</evidence>
<sequence>MTALLPSLILVALYFFASHVEAEECVPGAVSNLVMHANANLTWEVDPDEPCIIDEYLVDLESNTTTDNHHYRVKTTYVHLNFLDICQDWEFTVRAISNDTYGYERRMTGHIPLPPTADLSLSYVNVTQLDPKFLLLQWDLNNHTHGDCTLRYRVTIVDQENSLVWDRYVTGYSMEVDHVSPCVSYDISIRAVNMAYPTIEGPLTDLDFEIPPHPQEAPVLRTMRIGATTIHMMWGIEHYNVQRCPVRSLHVDAGNQFNIQVPINFVTERLPVEVDLRSLRPNSMYYFRISVENMGGISPPAQIAVQTLDLQPDDDEMENYKLAGVVQNLRIHANATLSWQLREREPCQVDEFQIDLVGGMEEQYHFRVKITSVDLSFLEVCEEWRFVVTPISEGVLGYQRALTGYIPLPSDADLSLSYFNVSHLESKHLLLEWDLNNHTHGDCTLRYRITVTDQDTSLTWDLYLTGYSARLRTLSPCATYSFTIRAVNNAYPLIEGPLRTREVELPPHPQDAPKLVTMEIGATSINMSWRLENYLDQRCPVRSMRVDGGTNFDVEVPVTERFPVQVELEGLNHNTMYYFLISVENSAGTSPVVQMAVQTLEMEPVMWKR</sequence>
<feature type="domain" description="Fibronectin type-III" evidence="3">
    <location>
        <begin position="412"/>
        <end position="508"/>
    </location>
</feature>
<dbReference type="CDD" id="cd00063">
    <property type="entry name" value="FN3"/>
    <property type="match status" value="1"/>
</dbReference>
<gene>
    <name evidence="4" type="ORF">NQ315_001353</name>
</gene>
<feature type="signal peptide" evidence="2">
    <location>
        <begin position="1"/>
        <end position="22"/>
    </location>
</feature>
<dbReference type="AlphaFoldDB" id="A0AAV8WFH2"/>
<proteinExistence type="predicted"/>
<dbReference type="PANTHER" id="PTHR46708:SF10">
    <property type="entry name" value="RECEPTOR-TYPE TYROSINE-PROTEIN PHOSPHATASE ETA-LIKE"/>
    <property type="match status" value="1"/>
</dbReference>
<dbReference type="InterPro" id="IPR036116">
    <property type="entry name" value="FN3_sf"/>
</dbReference>
<organism evidence="4 5">
    <name type="scientific">Exocentrus adspersus</name>
    <dbReference type="NCBI Taxonomy" id="1586481"/>
    <lineage>
        <taxon>Eukaryota</taxon>
        <taxon>Metazoa</taxon>
        <taxon>Ecdysozoa</taxon>
        <taxon>Arthropoda</taxon>
        <taxon>Hexapoda</taxon>
        <taxon>Insecta</taxon>
        <taxon>Pterygota</taxon>
        <taxon>Neoptera</taxon>
        <taxon>Endopterygota</taxon>
        <taxon>Coleoptera</taxon>
        <taxon>Polyphaga</taxon>
        <taxon>Cucujiformia</taxon>
        <taxon>Chrysomeloidea</taxon>
        <taxon>Cerambycidae</taxon>
        <taxon>Lamiinae</taxon>
        <taxon>Acanthocinini</taxon>
        <taxon>Exocentrus</taxon>
    </lineage>
</organism>
<comment type="caution">
    <text evidence="4">The sequence shown here is derived from an EMBL/GenBank/DDBJ whole genome shotgun (WGS) entry which is preliminary data.</text>
</comment>
<evidence type="ECO:0000313" key="5">
    <source>
        <dbReference type="Proteomes" id="UP001159042"/>
    </source>
</evidence>
<dbReference type="SUPFAM" id="SSF49265">
    <property type="entry name" value="Fibronectin type III"/>
    <property type="match status" value="3"/>
</dbReference>
<evidence type="ECO:0000256" key="1">
    <source>
        <dbReference type="ARBA" id="ARBA00022737"/>
    </source>
</evidence>
<dbReference type="EMBL" id="JANEYG010000002">
    <property type="protein sequence ID" value="KAJ8925168.1"/>
    <property type="molecule type" value="Genomic_DNA"/>
</dbReference>
<dbReference type="Gene3D" id="2.60.40.10">
    <property type="entry name" value="Immunoglobulins"/>
    <property type="match status" value="4"/>
</dbReference>
<dbReference type="PROSITE" id="PS50853">
    <property type="entry name" value="FN3"/>
    <property type="match status" value="1"/>
</dbReference>
<dbReference type="InterPro" id="IPR003961">
    <property type="entry name" value="FN3_dom"/>
</dbReference>
<reference evidence="4 5" key="1">
    <citation type="journal article" date="2023" name="Insect Mol. Biol.">
        <title>Genome sequencing provides insights into the evolution of gene families encoding plant cell wall-degrading enzymes in longhorned beetles.</title>
        <authorList>
            <person name="Shin N.R."/>
            <person name="Okamura Y."/>
            <person name="Kirsch R."/>
            <person name="Pauchet Y."/>
        </authorList>
    </citation>
    <scope>NUCLEOTIDE SEQUENCE [LARGE SCALE GENOMIC DNA]</scope>
    <source>
        <strain evidence="4">EAD_L_NR</strain>
    </source>
</reference>